<sequence>MTDKTTGVRWRPDLWFRSAGEVTLEEIAGGARLVCDLSDAAAISIDSQTDGLWVAFRGLRTCGGAELDGSAFVATLALNGDAPELRVQVEEIAFDEQRFRLVQAQYPARFGALETFVDLGALVIPHWEGAIVPTRRVTLPTVELWLFEDTTRTIGALNDIPVPTMPWYGAYLDRADHAGFACVVETAADVQFQVAANYTLQHRFDGRGLVSPLPRIAAATPVWLASHGALGYTRRATFRFGPQLDYVGMAKHYREHARRDGTFKSLAEKARERPQLARLAGAPYVALYAGYPHYAPGVHPAFAGYTYKEVEAVVRDLADGLRLPRAFVHLWGGLTQQPPGALPLDTAPGPVSDLKAAVDAAHDAGYLFTLYNDFTALLEESPLWDGRLMYAERDGQRMMGRPWNRVCASHYQDLAQRQIPGIVEALGVQAAYVDCANVFWRECYATDHPGEHPATRTQDMARRLALLRYIQELGLVFGGEHIQWWAVPAVDYCNGVGTPPAASRMLSRFPTPLWHLVFHDALVGYPHAADDYTRTAGVDFTDKLLRDLLVGVPPMYFLNLHDYPQWRDRIGQADRATGDVLRHVAFDELLDHAVLTEDRQVQRTRFSSGVEVTVNFGLALRDTGSGEPIPAKGYRVTGMGAQPISGAFQLSVTR</sequence>
<dbReference type="AlphaFoldDB" id="A0A6J4K7F0"/>
<gene>
    <name evidence="1" type="ORF">AVDCRST_MAG77-5306</name>
</gene>
<dbReference type="Pfam" id="PF18952">
    <property type="entry name" value="DUF5696"/>
    <property type="match status" value="1"/>
</dbReference>
<accession>A0A6J4K7F0</accession>
<dbReference type="Pfam" id="PF11308">
    <property type="entry name" value="Glyco_hydro_129"/>
    <property type="match status" value="1"/>
</dbReference>
<name>A0A6J4K7F0_9CHLR</name>
<organism evidence="1">
    <name type="scientific">uncultured Chloroflexota bacterium</name>
    <dbReference type="NCBI Taxonomy" id="166587"/>
    <lineage>
        <taxon>Bacteria</taxon>
        <taxon>Bacillati</taxon>
        <taxon>Chloroflexota</taxon>
        <taxon>environmental samples</taxon>
    </lineage>
</organism>
<proteinExistence type="predicted"/>
<dbReference type="EMBL" id="CADCTC010000278">
    <property type="protein sequence ID" value="CAA9297722.1"/>
    <property type="molecule type" value="Genomic_DNA"/>
</dbReference>
<dbReference type="InterPro" id="IPR021459">
    <property type="entry name" value="GH101-related"/>
</dbReference>
<reference evidence="1" key="1">
    <citation type="submission" date="2020-02" db="EMBL/GenBank/DDBJ databases">
        <authorList>
            <person name="Meier V. D."/>
        </authorList>
    </citation>
    <scope>NUCLEOTIDE SEQUENCE</scope>
    <source>
        <strain evidence="1">AVDCRST_MAG77</strain>
    </source>
</reference>
<protein>
    <submittedName>
        <fullName evidence="1">GH129</fullName>
    </submittedName>
</protein>
<dbReference type="InterPro" id="IPR043751">
    <property type="entry name" value="DUF5696"/>
</dbReference>
<evidence type="ECO:0000313" key="1">
    <source>
        <dbReference type="EMBL" id="CAA9297722.1"/>
    </source>
</evidence>